<gene>
    <name evidence="3" type="ORF">TIFTF001_037247</name>
</gene>
<feature type="compositionally biased region" description="Gly residues" evidence="1">
    <location>
        <begin position="171"/>
        <end position="181"/>
    </location>
</feature>
<reference evidence="3" key="1">
    <citation type="submission" date="2023-07" db="EMBL/GenBank/DDBJ databases">
        <title>draft genome sequence of fig (Ficus carica).</title>
        <authorList>
            <person name="Takahashi T."/>
            <person name="Nishimura K."/>
        </authorList>
    </citation>
    <scope>NUCLEOTIDE SEQUENCE</scope>
</reference>
<feature type="compositionally biased region" description="Basic and acidic residues" evidence="1">
    <location>
        <begin position="182"/>
        <end position="198"/>
    </location>
</feature>
<feature type="signal peptide" evidence="2">
    <location>
        <begin position="1"/>
        <end position="24"/>
    </location>
</feature>
<accession>A0AA88E9E6</accession>
<evidence type="ECO:0000256" key="1">
    <source>
        <dbReference type="SAM" id="MobiDB-lite"/>
    </source>
</evidence>
<evidence type="ECO:0000256" key="2">
    <source>
        <dbReference type="SAM" id="SignalP"/>
    </source>
</evidence>
<feature type="compositionally biased region" description="Basic and acidic residues" evidence="1">
    <location>
        <begin position="132"/>
        <end position="163"/>
    </location>
</feature>
<evidence type="ECO:0000313" key="3">
    <source>
        <dbReference type="EMBL" id="GMN68191.1"/>
    </source>
</evidence>
<feature type="compositionally biased region" description="Gly residues" evidence="1">
    <location>
        <begin position="61"/>
        <end position="70"/>
    </location>
</feature>
<keyword evidence="4" id="KW-1185">Reference proteome</keyword>
<dbReference type="AlphaFoldDB" id="A0AA88E9E6"/>
<evidence type="ECO:0000313" key="4">
    <source>
        <dbReference type="Proteomes" id="UP001187192"/>
    </source>
</evidence>
<organism evidence="3 4">
    <name type="scientific">Ficus carica</name>
    <name type="common">Common fig</name>
    <dbReference type="NCBI Taxonomy" id="3494"/>
    <lineage>
        <taxon>Eukaryota</taxon>
        <taxon>Viridiplantae</taxon>
        <taxon>Streptophyta</taxon>
        <taxon>Embryophyta</taxon>
        <taxon>Tracheophyta</taxon>
        <taxon>Spermatophyta</taxon>
        <taxon>Magnoliopsida</taxon>
        <taxon>eudicotyledons</taxon>
        <taxon>Gunneridae</taxon>
        <taxon>Pentapetalae</taxon>
        <taxon>rosids</taxon>
        <taxon>fabids</taxon>
        <taxon>Rosales</taxon>
        <taxon>Moraceae</taxon>
        <taxon>Ficeae</taxon>
        <taxon>Ficus</taxon>
    </lineage>
</organism>
<proteinExistence type="predicted"/>
<feature type="region of interest" description="Disordered" evidence="1">
    <location>
        <begin position="23"/>
        <end position="238"/>
    </location>
</feature>
<comment type="caution">
    <text evidence="3">The sequence shown here is derived from an EMBL/GenBank/DDBJ whole genome shotgun (WGS) entry which is preliminary data.</text>
</comment>
<keyword evidence="2" id="KW-0732">Signal</keyword>
<feature type="compositionally biased region" description="Pro residues" evidence="1">
    <location>
        <begin position="29"/>
        <end position="45"/>
    </location>
</feature>
<dbReference type="EMBL" id="BTGU01000568">
    <property type="protein sequence ID" value="GMN68191.1"/>
    <property type="molecule type" value="Genomic_DNA"/>
</dbReference>
<sequence>MTPPAPSFSSPFSLFSLSLPLSLSSRLQPPHPRPPGAPPSHPTPPATASFFLSLFSRRGQGRGVTSGGGIEGRRAAESWGPEGGEEREKRGKERESREKEGARGVVRGATGWGEAGGGGAWGGGLTGQAGGRARDRGWGAAGEKIREIKGKREKGEERERGVTGDRPAGTVAGGGGAGGGSPRERGEERERGREREMRVVTGGWPAGVWGRWWGAGGGGDGGGSPASVAGNGKIAGDR</sequence>
<feature type="compositionally biased region" description="Basic and acidic residues" evidence="1">
    <location>
        <begin position="84"/>
        <end position="102"/>
    </location>
</feature>
<feature type="chain" id="PRO_5041713363" evidence="2">
    <location>
        <begin position="25"/>
        <end position="238"/>
    </location>
</feature>
<name>A0AA88E9E6_FICCA</name>
<feature type="compositionally biased region" description="Low complexity" evidence="1">
    <location>
        <begin position="199"/>
        <end position="212"/>
    </location>
</feature>
<feature type="compositionally biased region" description="Gly residues" evidence="1">
    <location>
        <begin position="110"/>
        <end position="130"/>
    </location>
</feature>
<feature type="compositionally biased region" description="Gly residues" evidence="1">
    <location>
        <begin position="213"/>
        <end position="224"/>
    </location>
</feature>
<dbReference type="Proteomes" id="UP001187192">
    <property type="component" value="Unassembled WGS sequence"/>
</dbReference>
<protein>
    <submittedName>
        <fullName evidence="3">Uncharacterized protein</fullName>
    </submittedName>
</protein>